<name>A0A069RAZ9_PEPLI</name>
<evidence type="ECO:0000313" key="6">
    <source>
        <dbReference type="Proteomes" id="UP000027946"/>
    </source>
</evidence>
<dbReference type="EMBL" id="JJMM01000026">
    <property type="protein sequence ID" value="KDR94229.1"/>
    <property type="molecule type" value="Genomic_DNA"/>
</dbReference>
<dbReference type="RefSeq" id="WP_038268255.1">
    <property type="nucleotide sequence ID" value="NZ_FSRH01000003.1"/>
</dbReference>
<dbReference type="GO" id="GO:0006631">
    <property type="term" value="P:fatty acid metabolic process"/>
    <property type="evidence" value="ECO:0007669"/>
    <property type="project" value="TreeGrafter"/>
</dbReference>
<dbReference type="Proteomes" id="UP000027946">
    <property type="component" value="Unassembled WGS sequence"/>
</dbReference>
<dbReference type="PANTHER" id="PTHR43201:SF5">
    <property type="entry name" value="MEDIUM-CHAIN ACYL-COA LIGASE ACSF2, MITOCHONDRIAL"/>
    <property type="match status" value="1"/>
</dbReference>
<feature type="domain" description="AMP-dependent synthetase/ligase" evidence="3">
    <location>
        <begin position="13"/>
        <end position="397"/>
    </location>
</feature>
<keyword evidence="6" id="KW-1185">Reference proteome</keyword>
<comment type="caution">
    <text evidence="5">The sequence shown here is derived from an EMBL/GenBank/DDBJ whole genome shotgun (WGS) entry which is preliminary data.</text>
</comment>
<dbReference type="PROSITE" id="PS00455">
    <property type="entry name" value="AMP_BINDING"/>
    <property type="match status" value="1"/>
</dbReference>
<dbReference type="InterPro" id="IPR045851">
    <property type="entry name" value="AMP-bd_C_sf"/>
</dbReference>
<evidence type="ECO:0000313" key="5">
    <source>
        <dbReference type="EMBL" id="KDR94229.1"/>
    </source>
</evidence>
<dbReference type="InterPro" id="IPR020845">
    <property type="entry name" value="AMP-binding_CS"/>
</dbReference>
<dbReference type="eggNOG" id="COG0318">
    <property type="taxonomic scope" value="Bacteria"/>
</dbReference>
<accession>A0A069RAZ9</accession>
<dbReference type="InterPro" id="IPR025110">
    <property type="entry name" value="AMP-bd_C"/>
</dbReference>
<feature type="domain" description="AMP-binding enzyme C-terminal" evidence="4">
    <location>
        <begin position="448"/>
        <end position="523"/>
    </location>
</feature>
<dbReference type="Pfam" id="PF00501">
    <property type="entry name" value="AMP-binding"/>
    <property type="match status" value="1"/>
</dbReference>
<evidence type="ECO:0000256" key="2">
    <source>
        <dbReference type="ARBA" id="ARBA00022598"/>
    </source>
</evidence>
<evidence type="ECO:0000259" key="3">
    <source>
        <dbReference type="Pfam" id="PF00501"/>
    </source>
</evidence>
<reference evidence="5 6" key="1">
    <citation type="submission" date="2014-03" db="EMBL/GenBank/DDBJ databases">
        <title>Genome sequence of Clostridium litorale W6, DSM 5388.</title>
        <authorList>
            <person name="Poehlein A."/>
            <person name="Jagirdar A."/>
            <person name="Khonsari B."/>
            <person name="Chibani C.M."/>
            <person name="Gutierrez Gutierrez D.A."/>
            <person name="Davydova E."/>
            <person name="Alghaithi H.S."/>
            <person name="Nair K.P."/>
            <person name="Dhamotharan K."/>
            <person name="Chandran L."/>
            <person name="G W."/>
            <person name="Daniel R."/>
        </authorList>
    </citation>
    <scope>NUCLEOTIDE SEQUENCE [LARGE SCALE GENOMIC DNA]</scope>
    <source>
        <strain evidence="5 6">W6</strain>
    </source>
</reference>
<dbReference type="Pfam" id="PF13193">
    <property type="entry name" value="AMP-binding_C"/>
    <property type="match status" value="1"/>
</dbReference>
<protein>
    <submittedName>
        <fullName evidence="5">AMP-binding enzyme</fullName>
    </submittedName>
</protein>
<dbReference type="OrthoDB" id="9803968at2"/>
<dbReference type="PANTHER" id="PTHR43201">
    <property type="entry name" value="ACYL-COA SYNTHETASE"/>
    <property type="match status" value="1"/>
</dbReference>
<organism evidence="5 6">
    <name type="scientific">Peptoclostridium litorale DSM 5388</name>
    <dbReference type="NCBI Taxonomy" id="1121324"/>
    <lineage>
        <taxon>Bacteria</taxon>
        <taxon>Bacillati</taxon>
        <taxon>Bacillota</taxon>
        <taxon>Clostridia</taxon>
        <taxon>Peptostreptococcales</taxon>
        <taxon>Peptoclostridiaceae</taxon>
        <taxon>Peptoclostridium</taxon>
    </lineage>
</organism>
<gene>
    <name evidence="5" type="ORF">CLIT_23c05020</name>
</gene>
<dbReference type="InterPro" id="IPR000873">
    <property type="entry name" value="AMP-dep_synth/lig_dom"/>
</dbReference>
<sequence length="543" mass="61494">MDLKNITIGQYLKNTASTFSNDTAIVFQKEEKKLTWKMVDELSDEYAKGLMALGLEKGDHMAIWSTNKVEWILCFLAASKIGVCTITVNINYRLEEVERLLEQSDAKALVFMDGFRDINYIEIVNEIIGRAKKGINKTGRQLKHFIHFGDKECENAIELSQVIETASETTDKQFEHRMMELDTHDVINIQFTSGTTSSPKGVMLTHHNLINNSCYTGQLLKLNNKDSLCLAVPFFHCFGLSAGILMCIGSATAMVLVECYRPVEVMKAITNLKCTALHGVPTMFIRILEHEEFNKYDFSTLRTGLVAGAACNEDTIREIINKLGMKEVQIGYGQTESSPGCTQTLADDPIEKRVSTVGKPLPYVEMKIVDIHTGKECPRGASGELCTKGYHVMKGYYKNEILTKRAIDREGWLHTGDVAFVDEQGYYHICGRLKDTIIRGGENISPREIEECLLMHPCVKDAQVYGVPEKHYGEEIAASIQLERGCHLEIEEIRRFLNDKLARYKIPKYIEFCKKYPITSSGKIQKYVLKEKMIKRLKKVSFS</sequence>
<dbReference type="Gene3D" id="3.30.300.30">
    <property type="match status" value="1"/>
</dbReference>
<evidence type="ECO:0000256" key="1">
    <source>
        <dbReference type="ARBA" id="ARBA00006432"/>
    </source>
</evidence>
<dbReference type="AlphaFoldDB" id="A0A069RAZ9"/>
<dbReference type="GO" id="GO:0031956">
    <property type="term" value="F:medium-chain fatty acid-CoA ligase activity"/>
    <property type="evidence" value="ECO:0007669"/>
    <property type="project" value="TreeGrafter"/>
</dbReference>
<comment type="similarity">
    <text evidence="1">Belongs to the ATP-dependent AMP-binding enzyme family.</text>
</comment>
<dbReference type="FunFam" id="3.40.50.12780:FF:000003">
    <property type="entry name" value="Long-chain-fatty-acid--CoA ligase FadD"/>
    <property type="match status" value="1"/>
</dbReference>
<dbReference type="InterPro" id="IPR042099">
    <property type="entry name" value="ANL_N_sf"/>
</dbReference>
<dbReference type="FunFam" id="3.30.300.30:FF:000008">
    <property type="entry name" value="2,3-dihydroxybenzoate-AMP ligase"/>
    <property type="match status" value="1"/>
</dbReference>
<keyword evidence="2" id="KW-0436">Ligase</keyword>
<proteinExistence type="inferred from homology"/>
<dbReference type="STRING" id="1121324.CLIT_23c05020"/>
<dbReference type="Gene3D" id="3.40.50.12780">
    <property type="entry name" value="N-terminal domain of ligase-like"/>
    <property type="match status" value="1"/>
</dbReference>
<evidence type="ECO:0000259" key="4">
    <source>
        <dbReference type="Pfam" id="PF13193"/>
    </source>
</evidence>
<dbReference type="SUPFAM" id="SSF56801">
    <property type="entry name" value="Acetyl-CoA synthetase-like"/>
    <property type="match status" value="1"/>
</dbReference>